<dbReference type="InterPro" id="IPR000157">
    <property type="entry name" value="TIR_dom"/>
</dbReference>
<dbReference type="AlphaFoldDB" id="A0A392RRF4"/>
<dbReference type="Gene3D" id="3.40.50.10140">
    <property type="entry name" value="Toll/interleukin-1 receptor homology (TIR) domain"/>
    <property type="match status" value="1"/>
</dbReference>
<accession>A0A392RRF4</accession>
<dbReference type="Proteomes" id="UP000265520">
    <property type="component" value="Unassembled WGS sequence"/>
</dbReference>
<evidence type="ECO:0000313" key="2">
    <source>
        <dbReference type="EMBL" id="MCI38777.1"/>
    </source>
</evidence>
<evidence type="ECO:0000313" key="3">
    <source>
        <dbReference type="Proteomes" id="UP000265520"/>
    </source>
</evidence>
<feature type="domain" description="TIR" evidence="1">
    <location>
        <begin position="1"/>
        <end position="68"/>
    </location>
</feature>
<protein>
    <submittedName>
        <fullName evidence="2">TMV resistance protein N-like</fullName>
    </submittedName>
</protein>
<dbReference type="SUPFAM" id="SSF52200">
    <property type="entry name" value="Toll/Interleukin receptor TIR domain"/>
    <property type="match status" value="1"/>
</dbReference>
<proteinExistence type="predicted"/>
<dbReference type="PROSITE" id="PS50104">
    <property type="entry name" value="TIR"/>
    <property type="match status" value="1"/>
</dbReference>
<keyword evidence="3" id="KW-1185">Reference proteome</keyword>
<organism evidence="2 3">
    <name type="scientific">Trifolium medium</name>
    <dbReference type="NCBI Taxonomy" id="97028"/>
    <lineage>
        <taxon>Eukaryota</taxon>
        <taxon>Viridiplantae</taxon>
        <taxon>Streptophyta</taxon>
        <taxon>Embryophyta</taxon>
        <taxon>Tracheophyta</taxon>
        <taxon>Spermatophyta</taxon>
        <taxon>Magnoliopsida</taxon>
        <taxon>eudicotyledons</taxon>
        <taxon>Gunneridae</taxon>
        <taxon>Pentapetalae</taxon>
        <taxon>rosids</taxon>
        <taxon>fabids</taxon>
        <taxon>Fabales</taxon>
        <taxon>Fabaceae</taxon>
        <taxon>Papilionoideae</taxon>
        <taxon>50 kb inversion clade</taxon>
        <taxon>NPAAA clade</taxon>
        <taxon>Hologalegina</taxon>
        <taxon>IRL clade</taxon>
        <taxon>Trifolieae</taxon>
        <taxon>Trifolium</taxon>
    </lineage>
</organism>
<sequence length="68" mass="7524">MACAKNCDQVVVLPIFYDVDPSHLRHQKDGYGKALQATAKGRKHLLNDWKIALTEAATMIGWDAKNVG</sequence>
<dbReference type="EMBL" id="LXQA010259682">
    <property type="protein sequence ID" value="MCI38777.1"/>
    <property type="molecule type" value="Genomic_DNA"/>
</dbReference>
<dbReference type="InterPro" id="IPR035897">
    <property type="entry name" value="Toll_tir_struct_dom_sf"/>
</dbReference>
<name>A0A392RRF4_9FABA</name>
<reference evidence="2 3" key="1">
    <citation type="journal article" date="2018" name="Front. Plant Sci.">
        <title>Red Clover (Trifolium pratense) and Zigzag Clover (T. medium) - A Picture of Genomic Similarities and Differences.</title>
        <authorList>
            <person name="Dluhosova J."/>
            <person name="Istvanek J."/>
            <person name="Nedelnik J."/>
            <person name="Repkova J."/>
        </authorList>
    </citation>
    <scope>NUCLEOTIDE SEQUENCE [LARGE SCALE GENOMIC DNA]</scope>
    <source>
        <strain evidence="3">cv. 10/8</strain>
        <tissue evidence="2">Leaf</tissue>
    </source>
</reference>
<evidence type="ECO:0000259" key="1">
    <source>
        <dbReference type="PROSITE" id="PS50104"/>
    </source>
</evidence>
<dbReference type="Pfam" id="PF01582">
    <property type="entry name" value="TIR"/>
    <property type="match status" value="1"/>
</dbReference>
<comment type="caution">
    <text evidence="2">The sequence shown here is derived from an EMBL/GenBank/DDBJ whole genome shotgun (WGS) entry which is preliminary data.</text>
</comment>
<dbReference type="GO" id="GO:0007165">
    <property type="term" value="P:signal transduction"/>
    <property type="evidence" value="ECO:0007669"/>
    <property type="project" value="InterPro"/>
</dbReference>
<feature type="non-terminal residue" evidence="2">
    <location>
        <position position="68"/>
    </location>
</feature>